<name>A0A917RQH5_9NOCA</name>
<keyword evidence="3" id="KW-0456">Lyase</keyword>
<dbReference type="InterPro" id="IPR001753">
    <property type="entry name" value="Enoyl-CoA_hydra/iso"/>
</dbReference>
<comment type="similarity">
    <text evidence="1">Belongs to the enoyl-CoA hydratase/isomerase family.</text>
</comment>
<dbReference type="InterPro" id="IPR014748">
    <property type="entry name" value="Enoyl-CoA_hydra_C"/>
</dbReference>
<dbReference type="GO" id="GO:0016829">
    <property type="term" value="F:lyase activity"/>
    <property type="evidence" value="ECO:0007669"/>
    <property type="project" value="UniProtKB-KW"/>
</dbReference>
<evidence type="ECO:0000313" key="4">
    <source>
        <dbReference type="EMBL" id="GGL18925.1"/>
    </source>
</evidence>
<protein>
    <submittedName>
        <fullName evidence="4">Enoyl-CoA hydratase</fullName>
    </submittedName>
</protein>
<dbReference type="InterPro" id="IPR029045">
    <property type="entry name" value="ClpP/crotonase-like_dom_sf"/>
</dbReference>
<dbReference type="GO" id="GO:0006635">
    <property type="term" value="P:fatty acid beta-oxidation"/>
    <property type="evidence" value="ECO:0007669"/>
    <property type="project" value="TreeGrafter"/>
</dbReference>
<keyword evidence="2" id="KW-0443">Lipid metabolism</keyword>
<evidence type="ECO:0000256" key="2">
    <source>
        <dbReference type="ARBA" id="ARBA00023098"/>
    </source>
</evidence>
<evidence type="ECO:0000313" key="5">
    <source>
        <dbReference type="Proteomes" id="UP000638263"/>
    </source>
</evidence>
<comment type="caution">
    <text evidence="4">The sequence shown here is derived from an EMBL/GenBank/DDBJ whole genome shotgun (WGS) entry which is preliminary data.</text>
</comment>
<keyword evidence="5" id="KW-1185">Reference proteome</keyword>
<dbReference type="PANTHER" id="PTHR11941">
    <property type="entry name" value="ENOYL-COA HYDRATASE-RELATED"/>
    <property type="match status" value="1"/>
</dbReference>
<dbReference type="SUPFAM" id="SSF52096">
    <property type="entry name" value="ClpP/crotonase"/>
    <property type="match status" value="1"/>
</dbReference>
<evidence type="ECO:0000256" key="3">
    <source>
        <dbReference type="ARBA" id="ARBA00023239"/>
    </source>
</evidence>
<dbReference type="AlphaFoldDB" id="A0A917RQH5"/>
<dbReference type="CDD" id="cd06558">
    <property type="entry name" value="crotonase-like"/>
    <property type="match status" value="1"/>
</dbReference>
<dbReference type="Gene3D" id="3.90.226.10">
    <property type="entry name" value="2-enoyl-CoA Hydratase, Chain A, domain 1"/>
    <property type="match status" value="1"/>
</dbReference>
<dbReference type="EMBL" id="BMMH01000007">
    <property type="protein sequence ID" value="GGL18925.1"/>
    <property type="molecule type" value="Genomic_DNA"/>
</dbReference>
<accession>A0A917RQH5</accession>
<reference evidence="4" key="2">
    <citation type="submission" date="2020-09" db="EMBL/GenBank/DDBJ databases">
        <authorList>
            <person name="Sun Q."/>
            <person name="Zhou Y."/>
        </authorList>
    </citation>
    <scope>NUCLEOTIDE SEQUENCE</scope>
    <source>
        <strain evidence="4">CGMCC 4.3508</strain>
    </source>
</reference>
<dbReference type="PANTHER" id="PTHR11941:SF169">
    <property type="entry name" value="(7AS)-7A-METHYL-1,5-DIOXO-2,3,5,6,7,7A-HEXAHYDRO-1H-INDENE-CARBOXYL-COA HYDROLASE"/>
    <property type="match status" value="1"/>
</dbReference>
<dbReference type="RefSeq" id="WP_058853560.1">
    <property type="nucleotide sequence ID" value="NZ_BMMH01000007.1"/>
</dbReference>
<gene>
    <name evidence="4" type="ORF">GCM10011588_36860</name>
</gene>
<dbReference type="Proteomes" id="UP000638263">
    <property type="component" value="Unassembled WGS sequence"/>
</dbReference>
<evidence type="ECO:0000256" key="1">
    <source>
        <dbReference type="ARBA" id="ARBA00005254"/>
    </source>
</evidence>
<reference evidence="4" key="1">
    <citation type="journal article" date="2014" name="Int. J. Syst. Evol. Microbiol.">
        <title>Complete genome sequence of Corynebacterium casei LMG S-19264T (=DSM 44701T), isolated from a smear-ripened cheese.</title>
        <authorList>
            <consortium name="US DOE Joint Genome Institute (JGI-PGF)"/>
            <person name="Walter F."/>
            <person name="Albersmeier A."/>
            <person name="Kalinowski J."/>
            <person name="Ruckert C."/>
        </authorList>
    </citation>
    <scope>NUCLEOTIDE SEQUENCE</scope>
    <source>
        <strain evidence="4">CGMCC 4.3508</strain>
    </source>
</reference>
<sequence length="258" mass="26859">MSDEEFLVDRHGPVTVLTLNRPQARNALNGSLIAGIGATVLEAEQDSGTRALVLTAAGDRAFCAGMDLRAFSGGEDVGFSDTPENRAFQRLTRGAVEVPVVGAANGTAVGGGLELLLGCDLIVAADTAKFGLPEVQRGLFPGGGGTYIAERVPLGIALQLTLTGEFFSAARGYEIGLINAVVPAGQVLDTALAFAERIAANGPLGVAACKELVRLSVTDPERAAERLRHWQGVVFASADAKEGALAFMEKRDPVWQGK</sequence>
<dbReference type="Gene3D" id="1.10.12.10">
    <property type="entry name" value="Lyase 2-enoyl-coa Hydratase, Chain A, domain 2"/>
    <property type="match status" value="1"/>
</dbReference>
<dbReference type="Pfam" id="PF00378">
    <property type="entry name" value="ECH_1"/>
    <property type="match status" value="1"/>
</dbReference>
<proteinExistence type="inferred from homology"/>
<organism evidence="4 5">
    <name type="scientific">Nocardia jinanensis</name>
    <dbReference type="NCBI Taxonomy" id="382504"/>
    <lineage>
        <taxon>Bacteria</taxon>
        <taxon>Bacillati</taxon>
        <taxon>Actinomycetota</taxon>
        <taxon>Actinomycetes</taxon>
        <taxon>Mycobacteriales</taxon>
        <taxon>Nocardiaceae</taxon>
        <taxon>Nocardia</taxon>
    </lineage>
</organism>